<evidence type="ECO:0000313" key="1">
    <source>
        <dbReference type="EMBL" id="GBG14554.1"/>
    </source>
</evidence>
<proteinExistence type="predicted"/>
<evidence type="ECO:0000313" key="2">
    <source>
        <dbReference type="Proteomes" id="UP000245081"/>
    </source>
</evidence>
<dbReference type="GO" id="GO:0016853">
    <property type="term" value="F:isomerase activity"/>
    <property type="evidence" value="ECO:0007669"/>
    <property type="project" value="UniProtKB-KW"/>
</dbReference>
<organism evidence="1 2">
    <name type="scientific">Novimethylophilus kurashikiensis</name>
    <dbReference type="NCBI Taxonomy" id="1825523"/>
    <lineage>
        <taxon>Bacteria</taxon>
        <taxon>Pseudomonadati</taxon>
        <taxon>Pseudomonadota</taxon>
        <taxon>Betaproteobacteria</taxon>
        <taxon>Nitrosomonadales</taxon>
        <taxon>Methylophilaceae</taxon>
        <taxon>Novimethylophilus</taxon>
    </lineage>
</organism>
<accession>A0A2R5FD73</accession>
<keyword evidence="2" id="KW-1185">Reference proteome</keyword>
<gene>
    <name evidence="1" type="ORF">NMK_2153</name>
</gene>
<name>A0A2R5FD73_9PROT</name>
<dbReference type="RefSeq" id="WP_109015743.1">
    <property type="nucleotide sequence ID" value="NZ_BDOQ01000008.1"/>
</dbReference>
<protein>
    <submittedName>
        <fullName evidence="1">Peptidyl-prolyl cis-trans isomerase</fullName>
    </submittedName>
</protein>
<dbReference type="Proteomes" id="UP000245081">
    <property type="component" value="Unassembled WGS sequence"/>
</dbReference>
<dbReference type="AlphaFoldDB" id="A0A2R5FD73"/>
<sequence length="276" mass="30719">MESKQRIAIYNYEKVLGCMVNGSSELALSEDGDREERDLLDEGLDVMSKAWPRRKAFMESRIEAGEEIDLDAEEADFFRKNADGKTIVEAQYVIDMIRTDRKMAKLAQTSSIFDVEGAKKLSELYAKYGIETVKDFKGLTLTGIAWSKKGAQKEKILLHATRPDGSPVCIRFEASFNLGFKLLHAVLGTDLRVGQTFDLTVEAVDGAIAKNKRAGKEVEKLGRFVNHNLELKANGKTQNGYPPKGVAFVQKPTIELMETLLQQVQMAIQAPDKKAA</sequence>
<keyword evidence="1" id="KW-0413">Isomerase</keyword>
<dbReference type="EMBL" id="BDOQ01000008">
    <property type="protein sequence ID" value="GBG14554.1"/>
    <property type="molecule type" value="Genomic_DNA"/>
</dbReference>
<reference evidence="1 2" key="1">
    <citation type="journal article" date="2018" name="Environ. Microbiol.">
        <title>Isolation and genomic characterization of Novimethylophilus kurashikiensis gen. nov. sp. nov., a new lanthanide-dependent methylotrophic species of Methylophilaceae.</title>
        <authorList>
            <person name="Lv H."/>
            <person name="Sahin N."/>
            <person name="Tani A."/>
        </authorList>
    </citation>
    <scope>NUCLEOTIDE SEQUENCE [LARGE SCALE GENOMIC DNA]</scope>
    <source>
        <strain evidence="1 2">La2-4</strain>
    </source>
</reference>
<comment type="caution">
    <text evidence="1">The sequence shown here is derived from an EMBL/GenBank/DDBJ whole genome shotgun (WGS) entry which is preliminary data.</text>
</comment>